<dbReference type="GO" id="GO:0006071">
    <property type="term" value="P:glycerol metabolic process"/>
    <property type="evidence" value="ECO:0007669"/>
    <property type="project" value="UniProtKB-KW"/>
</dbReference>
<dbReference type="STRING" id="63057.A0A2P5D8Q4"/>
<dbReference type="GO" id="GO:0006629">
    <property type="term" value="P:lipid metabolic process"/>
    <property type="evidence" value="ECO:0007669"/>
    <property type="project" value="InterPro"/>
</dbReference>
<dbReference type="AlphaFoldDB" id="A0A2P5D8Q4"/>
<dbReference type="GO" id="GO:0005773">
    <property type="term" value="C:vacuole"/>
    <property type="evidence" value="ECO:0007669"/>
    <property type="project" value="TreeGrafter"/>
</dbReference>
<evidence type="ECO:0000256" key="5">
    <source>
        <dbReference type="ARBA" id="ARBA00022801"/>
    </source>
</evidence>
<evidence type="ECO:0000256" key="1">
    <source>
        <dbReference type="ARBA" id="ARBA00007277"/>
    </source>
</evidence>
<comment type="caution">
    <text evidence="8">The sequence shown here is derived from an EMBL/GenBank/DDBJ whole genome shotgun (WGS) entry which is preliminary data.</text>
</comment>
<comment type="catalytic activity">
    <reaction evidence="6">
        <text>a sn-glycero-3-phosphodiester + H2O = an alcohol + sn-glycerol 3-phosphate + H(+)</text>
        <dbReference type="Rhea" id="RHEA:12969"/>
        <dbReference type="ChEBI" id="CHEBI:15377"/>
        <dbReference type="ChEBI" id="CHEBI:15378"/>
        <dbReference type="ChEBI" id="CHEBI:30879"/>
        <dbReference type="ChEBI" id="CHEBI:57597"/>
        <dbReference type="ChEBI" id="CHEBI:83408"/>
        <dbReference type="EC" id="3.1.4.46"/>
    </reaction>
</comment>
<dbReference type="PANTHER" id="PTHR43620">
    <property type="entry name" value="GLYCEROPHOSPHORYL DIESTER PHOSPHODIESTERASE"/>
    <property type="match status" value="1"/>
</dbReference>
<comment type="similarity">
    <text evidence="1">Belongs to the glycerophosphoryl diester phosphodiesterase family.</text>
</comment>
<dbReference type="InterPro" id="IPR017946">
    <property type="entry name" value="PLC-like_Pdiesterase_TIM-brl"/>
</dbReference>
<evidence type="ECO:0000256" key="4">
    <source>
        <dbReference type="ARBA" id="ARBA00022798"/>
    </source>
</evidence>
<feature type="non-terminal residue" evidence="8">
    <location>
        <position position="1"/>
    </location>
</feature>
<reference evidence="9" key="1">
    <citation type="submission" date="2016-06" db="EMBL/GenBank/DDBJ databases">
        <title>Parallel loss of symbiosis genes in relatives of nitrogen-fixing non-legume Parasponia.</title>
        <authorList>
            <person name="Van Velzen R."/>
            <person name="Holmer R."/>
            <person name="Bu F."/>
            <person name="Rutten L."/>
            <person name="Van Zeijl A."/>
            <person name="Liu W."/>
            <person name="Santuari L."/>
            <person name="Cao Q."/>
            <person name="Sharma T."/>
            <person name="Shen D."/>
            <person name="Roswanjaya Y."/>
            <person name="Wardhani T."/>
            <person name="Kalhor M.S."/>
            <person name="Jansen J."/>
            <person name="Van den Hoogen J."/>
            <person name="Gungor B."/>
            <person name="Hartog M."/>
            <person name="Hontelez J."/>
            <person name="Verver J."/>
            <person name="Yang W.-C."/>
            <person name="Schijlen E."/>
            <person name="Repin R."/>
            <person name="Schilthuizen M."/>
            <person name="Schranz E."/>
            <person name="Heidstra R."/>
            <person name="Miyata K."/>
            <person name="Fedorova E."/>
            <person name="Kohlen W."/>
            <person name="Bisseling T."/>
            <person name="Smit S."/>
            <person name="Geurts R."/>
        </authorList>
    </citation>
    <scope>NUCLEOTIDE SEQUENCE [LARGE SCALE GENOMIC DNA]</scope>
    <source>
        <strain evidence="9">cv. RG33-2</strain>
    </source>
</reference>
<evidence type="ECO:0000256" key="3">
    <source>
        <dbReference type="ARBA" id="ARBA00022729"/>
    </source>
</evidence>
<evidence type="ECO:0000259" key="7">
    <source>
        <dbReference type="PROSITE" id="PS51704"/>
    </source>
</evidence>
<dbReference type="OrthoDB" id="1058301at2759"/>
<evidence type="ECO:0000256" key="2">
    <source>
        <dbReference type="ARBA" id="ARBA00012247"/>
    </source>
</evidence>
<dbReference type="SUPFAM" id="SSF51695">
    <property type="entry name" value="PLC-like phosphodiesterases"/>
    <property type="match status" value="1"/>
</dbReference>
<sequence>NGKRHEDKFVETLEKYGYKGSYLSEDWLKQPAFIRSFHPNSLEYISNLTDLPKILLIFNATVPTQDATRPYVDLTSDQYLDYIKNYVVGIGPLKDLVVPVVNNYLQEPTDLVTRTHAHNLQVHPYTYQNENQFLPLNFHADPYEEYNYWLNHIGVDGLFTEFTGSLHNFQEWTS</sequence>
<gene>
    <name evidence="8" type="ORF">TorRG33x02_258810</name>
</gene>
<organism evidence="8 9">
    <name type="scientific">Trema orientale</name>
    <name type="common">Charcoal tree</name>
    <name type="synonym">Celtis orientalis</name>
    <dbReference type="NCBI Taxonomy" id="63057"/>
    <lineage>
        <taxon>Eukaryota</taxon>
        <taxon>Viridiplantae</taxon>
        <taxon>Streptophyta</taxon>
        <taxon>Embryophyta</taxon>
        <taxon>Tracheophyta</taxon>
        <taxon>Spermatophyta</taxon>
        <taxon>Magnoliopsida</taxon>
        <taxon>eudicotyledons</taxon>
        <taxon>Gunneridae</taxon>
        <taxon>Pentapetalae</taxon>
        <taxon>rosids</taxon>
        <taxon>fabids</taxon>
        <taxon>Rosales</taxon>
        <taxon>Cannabaceae</taxon>
        <taxon>Trema</taxon>
    </lineage>
</organism>
<dbReference type="GO" id="GO:0008889">
    <property type="term" value="F:glycerophosphodiester phosphodiesterase activity"/>
    <property type="evidence" value="ECO:0007669"/>
    <property type="project" value="UniProtKB-EC"/>
</dbReference>
<dbReference type="InParanoid" id="A0A2P5D8Q4"/>
<protein>
    <recommendedName>
        <fullName evidence="2">glycerophosphodiester phosphodiesterase</fullName>
        <ecNumber evidence="2">3.1.4.46</ecNumber>
    </recommendedName>
</protein>
<evidence type="ECO:0000256" key="6">
    <source>
        <dbReference type="ARBA" id="ARBA00047512"/>
    </source>
</evidence>
<evidence type="ECO:0000313" key="8">
    <source>
        <dbReference type="EMBL" id="PON69690.1"/>
    </source>
</evidence>
<keyword evidence="4" id="KW-0319">Glycerol metabolism</keyword>
<proteinExistence type="inferred from homology"/>
<evidence type="ECO:0000313" key="9">
    <source>
        <dbReference type="Proteomes" id="UP000237000"/>
    </source>
</evidence>
<dbReference type="Gene3D" id="3.20.20.190">
    <property type="entry name" value="Phosphatidylinositol (PI) phosphodiesterase"/>
    <property type="match status" value="1"/>
</dbReference>
<keyword evidence="5" id="KW-0378">Hydrolase</keyword>
<keyword evidence="9" id="KW-1185">Reference proteome</keyword>
<dbReference type="Pfam" id="PF03009">
    <property type="entry name" value="GDPD"/>
    <property type="match status" value="1"/>
</dbReference>
<name>A0A2P5D8Q4_TREOI</name>
<dbReference type="Proteomes" id="UP000237000">
    <property type="component" value="Unassembled WGS sequence"/>
</dbReference>
<dbReference type="PROSITE" id="PS51704">
    <property type="entry name" value="GP_PDE"/>
    <property type="match status" value="1"/>
</dbReference>
<dbReference type="PANTHER" id="PTHR43620:SF7">
    <property type="entry name" value="GLYCEROPHOSPHODIESTER PHOSPHODIESTERASE GDPD5-RELATED"/>
    <property type="match status" value="1"/>
</dbReference>
<dbReference type="EC" id="3.1.4.46" evidence="2"/>
<accession>A0A2P5D8Q4</accession>
<feature type="domain" description="GP-PDE" evidence="7">
    <location>
        <begin position="1"/>
        <end position="170"/>
    </location>
</feature>
<dbReference type="EMBL" id="JXTC01000287">
    <property type="protein sequence ID" value="PON69690.1"/>
    <property type="molecule type" value="Genomic_DNA"/>
</dbReference>
<dbReference type="InterPro" id="IPR030395">
    <property type="entry name" value="GP_PDE_dom"/>
</dbReference>
<keyword evidence="3" id="KW-0732">Signal</keyword>